<dbReference type="InterPro" id="IPR011611">
    <property type="entry name" value="PfkB_dom"/>
</dbReference>
<protein>
    <submittedName>
        <fullName evidence="5">Fructokinase</fullName>
    </submittedName>
</protein>
<dbReference type="PANTHER" id="PTHR43085:SF54">
    <property type="entry name" value="PUTATIVE-RELATED"/>
    <property type="match status" value="1"/>
</dbReference>
<dbReference type="CDD" id="cd01167">
    <property type="entry name" value="bac_FRK"/>
    <property type="match status" value="1"/>
</dbReference>
<dbReference type="KEGG" id="sfz:SFLOR_v1c05330"/>
<gene>
    <name evidence="5" type="primary">scrK</name>
    <name evidence="5" type="ORF">SFLOR_v1c05330</name>
</gene>
<dbReference type="RefSeq" id="WP_100916571.1">
    <property type="nucleotide sequence ID" value="NZ_CP025057.1"/>
</dbReference>
<evidence type="ECO:0000313" key="5">
    <source>
        <dbReference type="EMBL" id="AUB31585.1"/>
    </source>
</evidence>
<dbReference type="AlphaFoldDB" id="A0A2K8SE18"/>
<dbReference type="OrthoDB" id="9813569at2"/>
<evidence type="ECO:0000256" key="3">
    <source>
        <dbReference type="ARBA" id="ARBA00022777"/>
    </source>
</evidence>
<sequence length="306" mass="34699">MKKIISIGEVLMDVYSTNEVNQAIVGGASFNVACSIAALKNNESYFMGSLGNDNYKEDIKLFIEKFGIKTDFIQHSELPTTIAKVTLDENKERFFEFIRNSDADFHLSKFSNNQLKKIDFVHFGSATGLLDGDLNKSYWDLFKFVKDNNIKFCFDPNFRDKLWKTESEIKQFIKLCKPFLDSANLIKLSDEELLLISGMIKEENALKSLMKSNPNALICITRGSKETMCGWKNEIIYVPTIECKEIADTTGAGDAFISCLINEFVSKDIEQKSSKEEIIEIISTSNKFANKAVRYLGALTFLDHLD</sequence>
<keyword evidence="3 5" id="KW-0418">Kinase</keyword>
<dbReference type="Pfam" id="PF00294">
    <property type="entry name" value="PfkB"/>
    <property type="match status" value="1"/>
</dbReference>
<evidence type="ECO:0000256" key="1">
    <source>
        <dbReference type="ARBA" id="ARBA00010688"/>
    </source>
</evidence>
<evidence type="ECO:0000259" key="4">
    <source>
        <dbReference type="Pfam" id="PF00294"/>
    </source>
</evidence>
<evidence type="ECO:0000313" key="6">
    <source>
        <dbReference type="Proteomes" id="UP000231823"/>
    </source>
</evidence>
<reference evidence="5 6" key="1">
    <citation type="submission" date="2017-12" db="EMBL/GenBank/DDBJ databases">
        <title>Complete genome sequence of Spiroplasma floricola 23-6 (ATCC 29989).</title>
        <authorList>
            <person name="Tsai Y.-M."/>
            <person name="Wu P.-S."/>
            <person name="Lo W.-S."/>
            <person name="Kuo C.-H."/>
        </authorList>
    </citation>
    <scope>NUCLEOTIDE SEQUENCE [LARGE SCALE GENOMIC DNA]</scope>
    <source>
        <strain evidence="5 6">23-6</strain>
    </source>
</reference>
<dbReference type="InterPro" id="IPR050306">
    <property type="entry name" value="PfkB_Carbo_kinase"/>
</dbReference>
<feature type="domain" description="Carbohydrate kinase PfkB" evidence="4">
    <location>
        <begin position="1"/>
        <end position="300"/>
    </location>
</feature>
<comment type="similarity">
    <text evidence="1">Belongs to the carbohydrate kinase PfkB family.</text>
</comment>
<proteinExistence type="inferred from homology"/>
<organism evidence="5 6">
    <name type="scientific">Spiroplasma floricola 23-6</name>
    <dbReference type="NCBI Taxonomy" id="1336749"/>
    <lineage>
        <taxon>Bacteria</taxon>
        <taxon>Bacillati</taxon>
        <taxon>Mycoplasmatota</taxon>
        <taxon>Mollicutes</taxon>
        <taxon>Entomoplasmatales</taxon>
        <taxon>Spiroplasmataceae</taxon>
        <taxon>Spiroplasma</taxon>
    </lineage>
</organism>
<dbReference type="Proteomes" id="UP000231823">
    <property type="component" value="Chromosome"/>
</dbReference>
<evidence type="ECO:0000256" key="2">
    <source>
        <dbReference type="ARBA" id="ARBA00022679"/>
    </source>
</evidence>
<dbReference type="GO" id="GO:0016301">
    <property type="term" value="F:kinase activity"/>
    <property type="evidence" value="ECO:0007669"/>
    <property type="project" value="UniProtKB-KW"/>
</dbReference>
<keyword evidence="6" id="KW-1185">Reference proteome</keyword>
<dbReference type="PANTHER" id="PTHR43085">
    <property type="entry name" value="HEXOKINASE FAMILY MEMBER"/>
    <property type="match status" value="1"/>
</dbReference>
<dbReference type="InterPro" id="IPR029056">
    <property type="entry name" value="Ribokinase-like"/>
</dbReference>
<accession>A0A2K8SE18</accession>
<dbReference type="SUPFAM" id="SSF53613">
    <property type="entry name" value="Ribokinase-like"/>
    <property type="match status" value="1"/>
</dbReference>
<dbReference type="EMBL" id="CP025057">
    <property type="protein sequence ID" value="AUB31585.1"/>
    <property type="molecule type" value="Genomic_DNA"/>
</dbReference>
<name>A0A2K8SE18_9MOLU</name>
<keyword evidence="2" id="KW-0808">Transferase</keyword>
<dbReference type="Gene3D" id="3.40.1190.20">
    <property type="match status" value="1"/>
</dbReference>